<accession>A0A1G7HRD2</accession>
<reference evidence="2 3" key="1">
    <citation type="submission" date="2016-10" db="EMBL/GenBank/DDBJ databases">
        <authorList>
            <person name="de Groot N.N."/>
        </authorList>
    </citation>
    <scope>NUCLEOTIDE SEQUENCE [LARGE SCALE GENOMIC DNA]</scope>
    <source>
        <strain evidence="2 3">DSM 27375</strain>
    </source>
</reference>
<dbReference type="PANTHER" id="PTHR30535">
    <property type="entry name" value="VITAMIN B12-BINDING PROTEIN"/>
    <property type="match status" value="1"/>
</dbReference>
<sequence length="299" mass="31539">MPRGVAPFMSGSMHSSRSALGLVLSGVLVCSAPVLAPVMARAEMPARVVSMNLCTDQLAMMLAAPGQLRSVSFLASDPRSSAMAEEAASYPANRGQAEEIYLMQPDLVVAGAYTSRATVALLQRLGVQVEIFAPVTALDDVPAQITRMGDVLGQQDKAAQIIATYEADLKAFQQESGRSPTAVLYEANGYTSGAQSLSGQILATAGFTNLANEAAYAWGANMPLEVLVMKAPEAVITSRSYPGGSRAEDILSHPALRATQDRRAEGSVSDSDWVCGTPYVLRAVAQMVSLRHTLTNGED</sequence>
<dbReference type="AlphaFoldDB" id="A0A1G7HRD2"/>
<dbReference type="Proteomes" id="UP000182284">
    <property type="component" value="Unassembled WGS sequence"/>
</dbReference>
<gene>
    <name evidence="2" type="ORF">SAMN04488117_10248</name>
</gene>
<dbReference type="Pfam" id="PF01497">
    <property type="entry name" value="Peripla_BP_2"/>
    <property type="match status" value="1"/>
</dbReference>
<protein>
    <submittedName>
        <fullName evidence="2">Iron complex transport system substrate-binding protein</fullName>
    </submittedName>
</protein>
<dbReference type="InterPro" id="IPR050902">
    <property type="entry name" value="ABC_Transporter_SBP"/>
</dbReference>
<dbReference type="InterPro" id="IPR002491">
    <property type="entry name" value="ABC_transptr_periplasmic_BD"/>
</dbReference>
<feature type="domain" description="Fe/B12 periplasmic-binding" evidence="1">
    <location>
        <begin position="47"/>
        <end position="298"/>
    </location>
</feature>
<dbReference type="PANTHER" id="PTHR30535:SF34">
    <property type="entry name" value="MOLYBDATE-BINDING PROTEIN MOLA"/>
    <property type="match status" value="1"/>
</dbReference>
<evidence type="ECO:0000313" key="3">
    <source>
        <dbReference type="Proteomes" id="UP000182284"/>
    </source>
</evidence>
<dbReference type="GO" id="GO:0071281">
    <property type="term" value="P:cellular response to iron ion"/>
    <property type="evidence" value="ECO:0007669"/>
    <property type="project" value="TreeGrafter"/>
</dbReference>
<organism evidence="2 3">
    <name type="scientific">Celeribacter baekdonensis</name>
    <dbReference type="NCBI Taxonomy" id="875171"/>
    <lineage>
        <taxon>Bacteria</taxon>
        <taxon>Pseudomonadati</taxon>
        <taxon>Pseudomonadota</taxon>
        <taxon>Alphaproteobacteria</taxon>
        <taxon>Rhodobacterales</taxon>
        <taxon>Roseobacteraceae</taxon>
        <taxon>Celeribacter</taxon>
    </lineage>
</organism>
<dbReference type="PROSITE" id="PS50983">
    <property type="entry name" value="FE_B12_PBP"/>
    <property type="match status" value="1"/>
</dbReference>
<dbReference type="Gene3D" id="3.40.50.1980">
    <property type="entry name" value="Nitrogenase molybdenum iron protein domain"/>
    <property type="match status" value="2"/>
</dbReference>
<evidence type="ECO:0000313" key="2">
    <source>
        <dbReference type="EMBL" id="SDF02995.1"/>
    </source>
</evidence>
<dbReference type="EMBL" id="FNBL01000002">
    <property type="protein sequence ID" value="SDF02995.1"/>
    <property type="molecule type" value="Genomic_DNA"/>
</dbReference>
<name>A0A1G7HRD2_9RHOB</name>
<proteinExistence type="predicted"/>
<evidence type="ECO:0000259" key="1">
    <source>
        <dbReference type="PROSITE" id="PS50983"/>
    </source>
</evidence>
<dbReference type="SUPFAM" id="SSF53807">
    <property type="entry name" value="Helical backbone' metal receptor"/>
    <property type="match status" value="1"/>
</dbReference>
<dbReference type="OrthoDB" id="1632039at2"/>